<proteinExistence type="predicted"/>
<evidence type="ECO:0000256" key="2">
    <source>
        <dbReference type="SAM" id="SignalP"/>
    </source>
</evidence>
<organism evidence="3 4">
    <name type="scientific">Pseudoduganella ginsengisoli</name>
    <dbReference type="NCBI Taxonomy" id="1462440"/>
    <lineage>
        <taxon>Bacteria</taxon>
        <taxon>Pseudomonadati</taxon>
        <taxon>Pseudomonadota</taxon>
        <taxon>Betaproteobacteria</taxon>
        <taxon>Burkholderiales</taxon>
        <taxon>Oxalobacteraceae</taxon>
        <taxon>Telluria group</taxon>
        <taxon>Pseudoduganella</taxon>
    </lineage>
</organism>
<dbReference type="AlphaFoldDB" id="A0A6L6Q4S3"/>
<reference evidence="3 4" key="1">
    <citation type="submission" date="2019-11" db="EMBL/GenBank/DDBJ databases">
        <title>Type strains purchased from KCTC, JCM and DSMZ.</title>
        <authorList>
            <person name="Lu H."/>
        </authorList>
    </citation>
    <scope>NUCLEOTIDE SEQUENCE [LARGE SCALE GENOMIC DNA]</scope>
    <source>
        <strain evidence="3 4">KCTC 42409</strain>
    </source>
</reference>
<feature type="chain" id="PRO_5026740309" evidence="2">
    <location>
        <begin position="19"/>
        <end position="150"/>
    </location>
</feature>
<protein>
    <submittedName>
        <fullName evidence="3">Uncharacterized protein</fullName>
    </submittedName>
</protein>
<feature type="signal peptide" evidence="2">
    <location>
        <begin position="1"/>
        <end position="18"/>
    </location>
</feature>
<name>A0A6L6Q4S3_9BURK</name>
<feature type="region of interest" description="Disordered" evidence="1">
    <location>
        <begin position="53"/>
        <end position="83"/>
    </location>
</feature>
<evidence type="ECO:0000313" key="3">
    <source>
        <dbReference type="EMBL" id="MTW04545.1"/>
    </source>
</evidence>
<keyword evidence="4" id="KW-1185">Reference proteome</keyword>
<dbReference type="RefSeq" id="WP_155440903.1">
    <property type="nucleotide sequence ID" value="NZ_WNLA01000016.1"/>
</dbReference>
<dbReference type="EMBL" id="WNLA01000016">
    <property type="protein sequence ID" value="MTW04545.1"/>
    <property type="molecule type" value="Genomic_DNA"/>
</dbReference>
<dbReference type="Proteomes" id="UP000484015">
    <property type="component" value="Unassembled WGS sequence"/>
</dbReference>
<evidence type="ECO:0000313" key="4">
    <source>
        <dbReference type="Proteomes" id="UP000484015"/>
    </source>
</evidence>
<sequence>MRHLLAAAALLLSSVAYAGPFDHLAKSGEDLGYPMQLHVELVITDRVAAQNFNKTVNQPGPGPKFGISRTDHWGTRPAPNQPPTGLFPTYPAGQGPESTEWTFKSLQYDVASEAQMRAEIERLNALDLSKVNTHKVTASRTVVGWPAIPH</sequence>
<keyword evidence="2" id="KW-0732">Signal</keyword>
<evidence type="ECO:0000256" key="1">
    <source>
        <dbReference type="SAM" id="MobiDB-lite"/>
    </source>
</evidence>
<accession>A0A6L6Q4S3</accession>
<comment type="caution">
    <text evidence="3">The sequence shown here is derived from an EMBL/GenBank/DDBJ whole genome shotgun (WGS) entry which is preliminary data.</text>
</comment>
<gene>
    <name evidence="3" type="ORF">GM668_20960</name>
</gene>